<dbReference type="EnsemblPlants" id="KQL14623">
    <property type="protein sequence ID" value="KQL14623"/>
    <property type="gene ID" value="SETIT_025673mg"/>
</dbReference>
<dbReference type="InParanoid" id="K3ZGH1"/>
<accession>K3ZGH1</accession>
<feature type="transmembrane region" description="Helical" evidence="1">
    <location>
        <begin position="47"/>
        <end position="66"/>
    </location>
</feature>
<protein>
    <submittedName>
        <fullName evidence="2">Uncharacterized protein</fullName>
    </submittedName>
</protein>
<reference evidence="2" key="2">
    <citation type="submission" date="2018-08" db="UniProtKB">
        <authorList>
            <consortium name="EnsemblPlants"/>
        </authorList>
    </citation>
    <scope>IDENTIFICATION</scope>
    <source>
        <strain evidence="2">Yugu1</strain>
    </source>
</reference>
<evidence type="ECO:0000313" key="3">
    <source>
        <dbReference type="Proteomes" id="UP000004995"/>
    </source>
</evidence>
<dbReference type="HOGENOM" id="CLU_2692460_0_0_1"/>
<dbReference type="Proteomes" id="UP000004995">
    <property type="component" value="Unassembled WGS sequence"/>
</dbReference>
<feature type="transmembrane region" description="Helical" evidence="1">
    <location>
        <begin position="15"/>
        <end position="35"/>
    </location>
</feature>
<organism evidence="2 3">
    <name type="scientific">Setaria italica</name>
    <name type="common">Foxtail millet</name>
    <name type="synonym">Panicum italicum</name>
    <dbReference type="NCBI Taxonomy" id="4555"/>
    <lineage>
        <taxon>Eukaryota</taxon>
        <taxon>Viridiplantae</taxon>
        <taxon>Streptophyta</taxon>
        <taxon>Embryophyta</taxon>
        <taxon>Tracheophyta</taxon>
        <taxon>Spermatophyta</taxon>
        <taxon>Magnoliopsida</taxon>
        <taxon>Liliopsida</taxon>
        <taxon>Poales</taxon>
        <taxon>Poaceae</taxon>
        <taxon>PACMAD clade</taxon>
        <taxon>Panicoideae</taxon>
        <taxon>Panicodae</taxon>
        <taxon>Paniceae</taxon>
        <taxon>Cenchrinae</taxon>
        <taxon>Setaria</taxon>
    </lineage>
</organism>
<keyword evidence="1" id="KW-1133">Transmembrane helix</keyword>
<reference evidence="3" key="1">
    <citation type="journal article" date="2012" name="Nat. Biotechnol.">
        <title>Reference genome sequence of the model plant Setaria.</title>
        <authorList>
            <person name="Bennetzen J.L."/>
            <person name="Schmutz J."/>
            <person name="Wang H."/>
            <person name="Percifield R."/>
            <person name="Hawkins J."/>
            <person name="Pontaroli A.C."/>
            <person name="Estep M."/>
            <person name="Feng L."/>
            <person name="Vaughn J.N."/>
            <person name="Grimwood J."/>
            <person name="Jenkins J."/>
            <person name="Barry K."/>
            <person name="Lindquist E."/>
            <person name="Hellsten U."/>
            <person name="Deshpande S."/>
            <person name="Wang X."/>
            <person name="Wu X."/>
            <person name="Mitros T."/>
            <person name="Triplett J."/>
            <person name="Yang X."/>
            <person name="Ye C.Y."/>
            <person name="Mauro-Herrera M."/>
            <person name="Wang L."/>
            <person name="Li P."/>
            <person name="Sharma M."/>
            <person name="Sharma R."/>
            <person name="Ronald P.C."/>
            <person name="Panaud O."/>
            <person name="Kellogg E.A."/>
            <person name="Brutnell T.P."/>
            <person name="Doust A.N."/>
            <person name="Tuskan G.A."/>
            <person name="Rokhsar D."/>
            <person name="Devos K.M."/>
        </authorList>
    </citation>
    <scope>NUCLEOTIDE SEQUENCE [LARGE SCALE GENOMIC DNA]</scope>
    <source>
        <strain evidence="3">cv. Yugu1</strain>
    </source>
</reference>
<keyword evidence="1" id="KW-0812">Transmembrane</keyword>
<dbReference type="AlphaFoldDB" id="K3ZGH1"/>
<name>K3ZGH1_SETIT</name>
<evidence type="ECO:0000313" key="2">
    <source>
        <dbReference type="EnsemblPlants" id="KQL14623"/>
    </source>
</evidence>
<keyword evidence="1" id="KW-0472">Membrane</keyword>
<dbReference type="EMBL" id="AGNK02001590">
    <property type="status" value="NOT_ANNOTATED_CDS"/>
    <property type="molecule type" value="Genomic_DNA"/>
</dbReference>
<evidence type="ECO:0000256" key="1">
    <source>
        <dbReference type="SAM" id="Phobius"/>
    </source>
</evidence>
<proteinExistence type="predicted"/>
<keyword evidence="3" id="KW-1185">Reference proteome</keyword>
<sequence length="74" mass="8559">MLSAPLYHNLRFSVIYTRILAIVMLTPASCLIFFLNITDEHAPVHCLLLYPYLYKLFMLSNIGPIARVMHAVFF</sequence>
<dbReference type="Gramene" id="KQL14623">
    <property type="protein sequence ID" value="KQL14623"/>
    <property type="gene ID" value="SETIT_025673mg"/>
</dbReference>